<gene>
    <name evidence="1" type="ORF">JI435_100330</name>
</gene>
<keyword evidence="2" id="KW-1185">Reference proteome</keyword>
<reference evidence="2" key="1">
    <citation type="journal article" date="2021" name="BMC Genomics">
        <title>Chromosome-level genome assembly and manually-curated proteome of model necrotroph Parastagonospora nodorum Sn15 reveals a genome-wide trove of candidate effector homologs, and redundancy of virulence-related functions within an accessory chromosome.</title>
        <authorList>
            <person name="Bertazzoni S."/>
            <person name="Jones D.A.B."/>
            <person name="Phan H.T."/>
            <person name="Tan K.-C."/>
            <person name="Hane J.K."/>
        </authorList>
    </citation>
    <scope>NUCLEOTIDE SEQUENCE [LARGE SCALE GENOMIC DNA]</scope>
    <source>
        <strain evidence="2">SN15 / ATCC MYA-4574 / FGSC 10173)</strain>
    </source>
</reference>
<dbReference type="VEuPathDB" id="FungiDB:JI435_100330"/>
<organism evidence="1 2">
    <name type="scientific">Phaeosphaeria nodorum (strain SN15 / ATCC MYA-4574 / FGSC 10173)</name>
    <name type="common">Glume blotch fungus</name>
    <name type="synonym">Parastagonospora nodorum</name>
    <dbReference type="NCBI Taxonomy" id="321614"/>
    <lineage>
        <taxon>Eukaryota</taxon>
        <taxon>Fungi</taxon>
        <taxon>Dikarya</taxon>
        <taxon>Ascomycota</taxon>
        <taxon>Pezizomycotina</taxon>
        <taxon>Dothideomycetes</taxon>
        <taxon>Pleosporomycetidae</taxon>
        <taxon>Pleosporales</taxon>
        <taxon>Pleosporineae</taxon>
        <taxon>Phaeosphaeriaceae</taxon>
        <taxon>Parastagonospora</taxon>
    </lineage>
</organism>
<name>A0A7U2I661_PHANO</name>
<proteinExistence type="predicted"/>
<evidence type="ECO:0000313" key="2">
    <source>
        <dbReference type="Proteomes" id="UP000663193"/>
    </source>
</evidence>
<sequence length="236" mass="27326">MTALPSQTRTHLRNLVLHEDRKVTHHPERDGKRLISFCQENVSLRIERRVSLWGNIWLASSDWHNEGDDFILPTLSVTKRELAPWIMEAVCLPSLGMPQDAFTLVLDGNPRPDLASEIFAVAQQDASWQMAFERSNAWLSSSHEEARRSASYIMDGFPKAIHNIVDGTSLAKCNLRPLPNYGPDGSPNPEIDQSLYTNPQWPLFQYTTHWYFHSVKEFEVRTRKPDWLDMRRIAWE</sequence>
<dbReference type="EMBL" id="CP069037">
    <property type="protein sequence ID" value="QRD03260.1"/>
    <property type="molecule type" value="Genomic_DNA"/>
</dbReference>
<accession>A0A7U2I661</accession>
<evidence type="ECO:0000313" key="1">
    <source>
        <dbReference type="EMBL" id="QRD03260.1"/>
    </source>
</evidence>
<dbReference type="AlphaFoldDB" id="A0A7U2I661"/>
<protein>
    <submittedName>
        <fullName evidence="1">Uncharacterized protein</fullName>
    </submittedName>
</protein>
<dbReference type="Proteomes" id="UP000663193">
    <property type="component" value="Chromosome 15"/>
</dbReference>
<dbReference type="OrthoDB" id="5062850at2759"/>